<proteinExistence type="predicted"/>
<sequence>MAEYLDFFNIYIMGVIETSFQIYFLAKILKKKMWPPFYFLFAVGAVIAGEFIPGGTIVSFVVFVLLISICMGFACHANFKASFLYATLTTEIMLLCSGIVNSLMSLPYPWLPAFFHETGNIAAMLICEAASFLLSGFCYYIVYRYFSMDALCPADAPDITMGMQRMFLIFVPILMIFIMSNYINAIEYDFQFEILVDKGPAGHFFSHGQMLAMYFLGLASLFCILFFYKKLQQSFRLGTELSLLEQQEHSLNQYVEEAKTRYDETKSFRHDIRNHIAVVKKLLQNGKLEEAVTYIEDLDDMAEKMSFPCSTSNPVVDILVGNKLGIAKSMGSDVDCSLLLPYPCGIRDIDICIVLSNALDNAIHAVKSLDASMEKYIRVSGRIQGDFLMIETQNSFHGKGAFKKGTGLSNVKKVAEKYGGAMSIETQENVFVLHVLLIIPQHPESSTQQMD</sequence>
<accession>A0AC61QWW1</accession>
<dbReference type="Proteomes" id="UP000307720">
    <property type="component" value="Unassembled WGS sequence"/>
</dbReference>
<reference evidence="1" key="1">
    <citation type="submission" date="2019-04" db="EMBL/GenBank/DDBJ databases">
        <title>Microbes associate with the intestines of laboratory mice.</title>
        <authorList>
            <person name="Navarre W."/>
            <person name="Wong E."/>
            <person name="Huang K."/>
            <person name="Tropini C."/>
            <person name="Ng K."/>
            <person name="Yu B."/>
        </authorList>
    </citation>
    <scope>NUCLEOTIDE SEQUENCE</scope>
    <source>
        <strain evidence="1">NM72_1-8</strain>
    </source>
</reference>
<gene>
    <name evidence="1" type="ORF">E5357_13000</name>
</gene>
<comment type="caution">
    <text evidence="1">The sequence shown here is derived from an EMBL/GenBank/DDBJ whole genome shotgun (WGS) entry which is preliminary data.</text>
</comment>
<dbReference type="EMBL" id="SRZB01000034">
    <property type="protein sequence ID" value="TGX97296.1"/>
    <property type="molecule type" value="Genomic_DNA"/>
</dbReference>
<keyword evidence="2" id="KW-1185">Reference proteome</keyword>
<name>A0AC61QWW1_9FIRM</name>
<evidence type="ECO:0000313" key="2">
    <source>
        <dbReference type="Proteomes" id="UP000307720"/>
    </source>
</evidence>
<evidence type="ECO:0000313" key="1">
    <source>
        <dbReference type="EMBL" id="TGX97296.1"/>
    </source>
</evidence>
<organism evidence="1 2">
    <name type="scientific">Hominisplanchenecus murintestinalis</name>
    <dbReference type="NCBI Taxonomy" id="2941517"/>
    <lineage>
        <taxon>Bacteria</taxon>
        <taxon>Bacillati</taxon>
        <taxon>Bacillota</taxon>
        <taxon>Clostridia</taxon>
        <taxon>Lachnospirales</taxon>
        <taxon>Lachnospiraceae</taxon>
        <taxon>Hominisplanchenecus</taxon>
    </lineage>
</organism>
<protein>
    <submittedName>
        <fullName evidence="1">GHKL domain-containing protein</fullName>
    </submittedName>
</protein>